<feature type="binding site" evidence="21">
    <location>
        <position position="82"/>
    </location>
    <ligand>
        <name>ATP</name>
        <dbReference type="ChEBI" id="CHEBI:30616"/>
    </ligand>
</feature>
<evidence type="ECO:0000256" key="5">
    <source>
        <dbReference type="ARBA" id="ARBA00012513"/>
    </source>
</evidence>
<dbReference type="PROSITE" id="PS50032">
    <property type="entry name" value="KA1"/>
    <property type="match status" value="1"/>
</dbReference>
<evidence type="ECO:0000313" key="26">
    <source>
        <dbReference type="Ensembl" id="ENSORLP00015009130.1"/>
    </source>
</evidence>
<dbReference type="PROSITE" id="PS00108">
    <property type="entry name" value="PROTEIN_KINASE_ST"/>
    <property type="match status" value="1"/>
</dbReference>
<dbReference type="PROSITE" id="PS50030">
    <property type="entry name" value="UBA"/>
    <property type="match status" value="1"/>
</dbReference>
<comment type="catalytic activity">
    <reaction evidence="16">
        <text>L-threonyl-[protein] + ATP = O-phospho-L-threonyl-[protein] + ADP + H(+)</text>
        <dbReference type="Rhea" id="RHEA:46608"/>
        <dbReference type="Rhea" id="RHEA-COMP:11060"/>
        <dbReference type="Rhea" id="RHEA-COMP:11605"/>
        <dbReference type="ChEBI" id="CHEBI:15378"/>
        <dbReference type="ChEBI" id="CHEBI:30013"/>
        <dbReference type="ChEBI" id="CHEBI:30616"/>
        <dbReference type="ChEBI" id="CHEBI:61977"/>
        <dbReference type="ChEBI" id="CHEBI:456216"/>
        <dbReference type="EC" id="2.7.11.1"/>
    </reaction>
</comment>
<evidence type="ECO:0000259" key="25">
    <source>
        <dbReference type="PROSITE" id="PS50032"/>
    </source>
</evidence>
<evidence type="ECO:0000256" key="20">
    <source>
        <dbReference type="ARBA" id="ARBA00071529"/>
    </source>
</evidence>
<dbReference type="FunFam" id="1.10.510.10:FF:001032">
    <property type="entry name" value="KP78b, isoform A"/>
    <property type="match status" value="1"/>
</dbReference>
<dbReference type="InterPro" id="IPR011009">
    <property type="entry name" value="Kinase-like_dom_sf"/>
</dbReference>
<accession>A0A3P9HMY0</accession>
<keyword evidence="7" id="KW-0963">Cytoplasm</keyword>
<evidence type="ECO:0000256" key="7">
    <source>
        <dbReference type="ARBA" id="ARBA00022490"/>
    </source>
</evidence>
<dbReference type="Gene3D" id="3.30.200.20">
    <property type="entry name" value="Phosphorylase Kinase, domain 1"/>
    <property type="match status" value="1"/>
</dbReference>
<evidence type="ECO:0000256" key="6">
    <source>
        <dbReference type="ARBA" id="ARBA00022475"/>
    </source>
</evidence>
<evidence type="ECO:0000256" key="15">
    <source>
        <dbReference type="ARBA" id="ARBA00023273"/>
    </source>
</evidence>
<keyword evidence="10" id="KW-0808">Transferase</keyword>
<dbReference type="Gene3D" id="3.30.310.80">
    <property type="entry name" value="Kinase associated domain 1, KA1"/>
    <property type="match status" value="1"/>
</dbReference>
<feature type="domain" description="UBA" evidence="24">
    <location>
        <begin position="323"/>
        <end position="362"/>
    </location>
</feature>
<evidence type="ECO:0000256" key="14">
    <source>
        <dbReference type="ARBA" id="ARBA00023136"/>
    </source>
</evidence>
<evidence type="ECO:0000256" key="13">
    <source>
        <dbReference type="ARBA" id="ARBA00022840"/>
    </source>
</evidence>
<name>A0A3P9HMY0_ORYLA</name>
<dbReference type="EC" id="2.7.11.1" evidence="5"/>
<dbReference type="SMART" id="SM00220">
    <property type="entry name" value="S_TKc"/>
    <property type="match status" value="1"/>
</dbReference>
<dbReference type="GO" id="GO:0030425">
    <property type="term" value="C:dendrite"/>
    <property type="evidence" value="ECO:0007669"/>
    <property type="project" value="UniProtKB-SubCell"/>
</dbReference>
<reference evidence="26" key="4">
    <citation type="submission" date="2025-09" db="UniProtKB">
        <authorList>
            <consortium name="Ensembl"/>
        </authorList>
    </citation>
    <scope>IDENTIFICATION</scope>
    <source>
        <strain evidence="26">HSOK</strain>
    </source>
</reference>
<dbReference type="Ensembl" id="ENSORLT00015015345.1">
    <property type="protein sequence ID" value="ENSORLP00015009130.1"/>
    <property type="gene ID" value="ENSORLG00015010039.1"/>
</dbReference>
<evidence type="ECO:0000256" key="11">
    <source>
        <dbReference type="ARBA" id="ARBA00022741"/>
    </source>
</evidence>
<reference key="1">
    <citation type="journal article" date="2007" name="Nature">
        <title>The medaka draft genome and insights into vertebrate genome evolution.</title>
        <authorList>
            <person name="Kasahara M."/>
            <person name="Naruse K."/>
            <person name="Sasaki S."/>
            <person name="Nakatani Y."/>
            <person name="Qu W."/>
            <person name="Ahsan B."/>
            <person name="Yamada T."/>
            <person name="Nagayasu Y."/>
            <person name="Doi K."/>
            <person name="Kasai Y."/>
            <person name="Jindo T."/>
            <person name="Kobayashi D."/>
            <person name="Shimada A."/>
            <person name="Toyoda A."/>
            <person name="Kuroki Y."/>
            <person name="Fujiyama A."/>
            <person name="Sasaki T."/>
            <person name="Shimizu A."/>
            <person name="Asakawa S."/>
            <person name="Shimizu N."/>
            <person name="Hashimoto S."/>
            <person name="Yang J."/>
            <person name="Lee Y."/>
            <person name="Matsushima K."/>
            <person name="Sugano S."/>
            <person name="Sakaizumi M."/>
            <person name="Narita T."/>
            <person name="Ohishi K."/>
            <person name="Haga S."/>
            <person name="Ohta F."/>
            <person name="Nomoto H."/>
            <person name="Nogata K."/>
            <person name="Morishita T."/>
            <person name="Endo T."/>
            <person name="Shin-I T."/>
            <person name="Takeda H."/>
            <person name="Morishita S."/>
            <person name="Kohara Y."/>
        </authorList>
    </citation>
    <scope>NUCLEOTIDE SEQUENCE [LARGE SCALE GENOMIC DNA]</scope>
    <source>
        <strain>Hd-rR</strain>
    </source>
</reference>
<feature type="domain" description="Protein kinase" evidence="23">
    <location>
        <begin position="53"/>
        <end position="304"/>
    </location>
</feature>
<dbReference type="InterPro" id="IPR049508">
    <property type="entry name" value="MARK1-4_cat"/>
</dbReference>
<dbReference type="GO" id="GO:0005524">
    <property type="term" value="F:ATP binding"/>
    <property type="evidence" value="ECO:0007669"/>
    <property type="project" value="UniProtKB-UniRule"/>
</dbReference>
<proteinExistence type="inferred from homology"/>
<keyword evidence="8" id="KW-0723">Serine/threonine-protein kinase</keyword>
<sequence length="741" mass="82598">MSTKTPLPTVNEKVTESHTSHSNGRSDLSTRSSRTGVRTRSSDESQPPHVGNYRLLKTIGKGNFAKVKLARHILTGREVAIKIIDKTQLNPNSLQKLFREVRIMKILNHPNIVKLFEVIETDRTLYLVMEYASGGEVFDYLVAHGRMKEKEARAKFRQIVSAVQYCHQKHIVHRDLKAENLLLDADMNIKIADFGFSNEFTLGNKLDTFCGSPPYAAPELFQGKKYDGPEVDVWSLGVILYTLVSGSLPFDGQNLKELRERVLRGKYRIPFYMSTDCENLLKRFLVLNPAKRGTLEQIMKDRWINAGFEEDELKPYTEPELDITDQKRIDVMVGMGYKLEDIQESLTKMKYDQFTATYLLLGRKASELEPSESASSSNASMAKPRPSSELNGQSPSHLKVQRSVSSNHKQRRYSEQVGQNVPPGMTHPKRSQTTTGESNAKEEAGVQKPSTPGGRGAPPSSPLLGNANNPNKADIPDRRKGGTTGPASNSASAGMTRRNTYVCSDRNNADRLSVIPNGKENSVAVSPGGQRNPVASTHSIANSTTPDRLRFPRGTASRSTFHGGQLRDRRTATYNGPPASPTLSHDATPLSQTRSRGTSNLFSKLTSKLTRRVSTEFERNGRLEGSSRHVPGDQKGEGKDGKPRSLRFTWSMRTTTSMEPCDIMEEIFKVLDANDCNYKQQESFLLLCFHGDGRAENMVQWEMEVCKLPRLSLNGVRFKRISGSSIAFKNIASKVANELKL</sequence>
<dbReference type="Proteomes" id="UP000265200">
    <property type="component" value="Chromosome 22"/>
</dbReference>
<comment type="function">
    <text evidence="18">Serine/threonine-protein kinase. Involved in the specific phosphorylation of microtubule-associated proteins for MAP2 and MAP4. Phosphorylates the microtubule-associated protein MAPT/TAU. Phosphorylates CDC25C on 'Ser-216'. Regulates localization and activity of some histone deacetylases by mediating phosphorylation of HDAC7, promoting subsequent interaction between HDAC7 and 14-3-3 and export from the nucleus. Regulates localization and activity of MITF by mediating its phosphorylation, promoting subsequent interaction between MITF and 14-3-3 and retention in the cytosol. Negatively regulates the Hippo signaling pathway and antagonizes the phosphorylation of LATS1. Cooperates with DLG5 to inhibit the kinase activity of STK3/MST2 toward LATS1. Phosphorylates PKP2 and KSR1.</text>
</comment>
<dbReference type="CDD" id="cd14072">
    <property type="entry name" value="STKc_MARK"/>
    <property type="match status" value="1"/>
</dbReference>
<dbReference type="SUPFAM" id="SSF103243">
    <property type="entry name" value="KA1-like"/>
    <property type="match status" value="1"/>
</dbReference>
<evidence type="ECO:0000259" key="24">
    <source>
        <dbReference type="PROSITE" id="PS50030"/>
    </source>
</evidence>
<dbReference type="PANTHER" id="PTHR24346">
    <property type="entry name" value="MAP/MICROTUBULE AFFINITY-REGULATING KINASE"/>
    <property type="match status" value="1"/>
</dbReference>
<dbReference type="GO" id="GO:0004674">
    <property type="term" value="F:protein serine/threonine kinase activity"/>
    <property type="evidence" value="ECO:0007669"/>
    <property type="project" value="UniProtKB-KW"/>
</dbReference>
<feature type="compositionally biased region" description="Low complexity" evidence="22">
    <location>
        <begin position="371"/>
        <end position="380"/>
    </location>
</feature>
<dbReference type="InterPro" id="IPR028375">
    <property type="entry name" value="KA1/Ssp2_C"/>
</dbReference>
<evidence type="ECO:0000259" key="23">
    <source>
        <dbReference type="PROSITE" id="PS50011"/>
    </source>
</evidence>
<dbReference type="AlphaFoldDB" id="A0A3P9HMY0"/>
<keyword evidence="6" id="KW-1003">Cell membrane</keyword>
<dbReference type="InterPro" id="IPR015940">
    <property type="entry name" value="UBA"/>
</dbReference>
<dbReference type="Pfam" id="PF02149">
    <property type="entry name" value="KA1"/>
    <property type="match status" value="1"/>
</dbReference>
<dbReference type="InterPro" id="IPR001772">
    <property type="entry name" value="KA1_dom"/>
</dbReference>
<dbReference type="SUPFAM" id="SSF56112">
    <property type="entry name" value="Protein kinase-like (PK-like)"/>
    <property type="match status" value="1"/>
</dbReference>
<evidence type="ECO:0000313" key="27">
    <source>
        <dbReference type="Proteomes" id="UP000265200"/>
    </source>
</evidence>
<dbReference type="SMART" id="SM00165">
    <property type="entry name" value="UBA"/>
    <property type="match status" value="1"/>
</dbReference>
<dbReference type="PANTHER" id="PTHR24346:SF98">
    <property type="entry name" value="NON-SPECIFIC SERINE_THREONINE PROTEIN KINASE"/>
    <property type="match status" value="1"/>
</dbReference>
<feature type="compositionally biased region" description="Polar residues" evidence="22">
    <location>
        <begin position="581"/>
        <end position="600"/>
    </location>
</feature>
<dbReference type="PROSITE" id="PS00107">
    <property type="entry name" value="PROTEIN_KINASE_ATP"/>
    <property type="match status" value="1"/>
</dbReference>
<feature type="region of interest" description="Disordered" evidence="22">
    <location>
        <begin position="1"/>
        <end position="51"/>
    </location>
</feature>
<evidence type="ECO:0000256" key="8">
    <source>
        <dbReference type="ARBA" id="ARBA00022527"/>
    </source>
</evidence>
<evidence type="ECO:0000256" key="19">
    <source>
        <dbReference type="ARBA" id="ARBA00063680"/>
    </source>
</evidence>
<evidence type="ECO:0000256" key="2">
    <source>
        <dbReference type="ARBA" id="ARBA00004279"/>
    </source>
</evidence>
<feature type="compositionally biased region" description="Low complexity" evidence="22">
    <location>
        <begin position="29"/>
        <end position="39"/>
    </location>
</feature>
<comment type="subcellular location">
    <subcellularLocation>
        <location evidence="1">Cell membrane</location>
    </subcellularLocation>
    <subcellularLocation>
        <location evidence="2">Cell projection</location>
        <location evidence="2">Dendrite</location>
    </subcellularLocation>
    <subcellularLocation>
        <location evidence="3">Cytoplasm</location>
    </subcellularLocation>
</comment>
<keyword evidence="12" id="KW-0418">Kinase</keyword>
<keyword evidence="13 21" id="KW-0067">ATP-binding</keyword>
<dbReference type="InterPro" id="IPR008271">
    <property type="entry name" value="Ser/Thr_kinase_AS"/>
</dbReference>
<evidence type="ECO:0000256" key="1">
    <source>
        <dbReference type="ARBA" id="ARBA00004236"/>
    </source>
</evidence>
<dbReference type="FunFam" id="3.30.310.80:FF:000001">
    <property type="entry name" value="Non-specific serine/threonine protein kinase"/>
    <property type="match status" value="1"/>
</dbReference>
<comment type="catalytic activity">
    <reaction evidence="17">
        <text>L-seryl-[protein] + ATP = O-phospho-L-seryl-[protein] + ADP + H(+)</text>
        <dbReference type="Rhea" id="RHEA:17989"/>
        <dbReference type="Rhea" id="RHEA-COMP:9863"/>
        <dbReference type="Rhea" id="RHEA-COMP:11604"/>
        <dbReference type="ChEBI" id="CHEBI:15378"/>
        <dbReference type="ChEBI" id="CHEBI:29999"/>
        <dbReference type="ChEBI" id="CHEBI:30616"/>
        <dbReference type="ChEBI" id="CHEBI:83421"/>
        <dbReference type="ChEBI" id="CHEBI:456216"/>
        <dbReference type="EC" id="2.7.11.1"/>
    </reaction>
</comment>
<protein>
    <recommendedName>
        <fullName evidence="20">MAP/microtubule affinity-regulating kinase 3</fullName>
        <ecNumber evidence="5">2.7.11.1</ecNumber>
    </recommendedName>
</protein>
<dbReference type="GO" id="GO:0005737">
    <property type="term" value="C:cytoplasm"/>
    <property type="evidence" value="ECO:0007669"/>
    <property type="project" value="UniProtKB-SubCell"/>
</dbReference>
<comment type="subunit">
    <text evidence="19">Interacts with MAPT/TAU. Interacts with DLG5 (via coiled-coil domain). Interacts with STK3/MST2 and STK4/MST1 in the presence of DLG5. Interacts with YWHAB, YWHAG, YWHAQ and YWHAZ. Interacts with PKP2 (via N-terminus). Interacts with CDC25C. Interacts with KSR1.</text>
</comment>
<keyword evidence="15" id="KW-0966">Cell projection</keyword>
<evidence type="ECO:0000256" key="10">
    <source>
        <dbReference type="ARBA" id="ARBA00022679"/>
    </source>
</evidence>
<dbReference type="InterPro" id="IPR017441">
    <property type="entry name" value="Protein_kinase_ATP_BS"/>
</dbReference>
<comment type="similarity">
    <text evidence="4">Belongs to the protein kinase superfamily. CAMK Ser/Thr protein kinase family. SNF1 subfamily.</text>
</comment>
<keyword evidence="11 21" id="KW-0547">Nucleotide-binding</keyword>
<dbReference type="Gene3D" id="1.10.510.10">
    <property type="entry name" value="Transferase(Phosphotransferase) domain 1"/>
    <property type="match status" value="1"/>
</dbReference>
<feature type="domain" description="KA1" evidence="25">
    <location>
        <begin position="692"/>
        <end position="741"/>
    </location>
</feature>
<evidence type="ECO:0000256" key="21">
    <source>
        <dbReference type="PROSITE-ProRule" id="PRU10141"/>
    </source>
</evidence>
<reference evidence="26 27" key="2">
    <citation type="submission" date="2017-04" db="EMBL/GenBank/DDBJ databases">
        <title>CpG methylation of centromeres and impact of large insertions on vertebrate speciation.</title>
        <authorList>
            <person name="Ichikawa K."/>
            <person name="Yoshimura J."/>
            <person name="Morishita S."/>
        </authorList>
    </citation>
    <scope>NUCLEOTIDE SEQUENCE</scope>
    <source>
        <strain evidence="26 27">HSOK</strain>
    </source>
</reference>
<feature type="compositionally biased region" description="Polar residues" evidence="22">
    <location>
        <begin position="388"/>
        <end position="407"/>
    </location>
</feature>
<keyword evidence="9" id="KW-0597">Phosphoprotein</keyword>
<dbReference type="FunFam" id="3.30.200.20:FF:000003">
    <property type="entry name" value="Non-specific serine/threonine protein kinase"/>
    <property type="match status" value="1"/>
</dbReference>
<keyword evidence="14" id="KW-0472">Membrane</keyword>
<dbReference type="CDD" id="cd12196">
    <property type="entry name" value="MARK1-3_C"/>
    <property type="match status" value="1"/>
</dbReference>
<feature type="compositionally biased region" description="Basic and acidic residues" evidence="22">
    <location>
        <begin position="613"/>
        <end position="643"/>
    </location>
</feature>
<reference evidence="26" key="3">
    <citation type="submission" date="2025-08" db="UniProtKB">
        <authorList>
            <consortium name="Ensembl"/>
        </authorList>
    </citation>
    <scope>IDENTIFICATION</scope>
    <source>
        <strain evidence="26">HSOK</strain>
    </source>
</reference>
<evidence type="ECO:0000256" key="3">
    <source>
        <dbReference type="ARBA" id="ARBA00004496"/>
    </source>
</evidence>
<feature type="compositionally biased region" description="Polar residues" evidence="22">
    <location>
        <begin position="533"/>
        <end position="546"/>
    </location>
</feature>
<dbReference type="PROSITE" id="PS50011">
    <property type="entry name" value="PROTEIN_KINASE_DOM"/>
    <property type="match status" value="1"/>
</dbReference>
<feature type="region of interest" description="Disordered" evidence="22">
    <location>
        <begin position="613"/>
        <end position="645"/>
    </location>
</feature>
<feature type="region of interest" description="Disordered" evidence="22">
    <location>
        <begin position="368"/>
        <end position="600"/>
    </location>
</feature>
<evidence type="ECO:0000256" key="22">
    <source>
        <dbReference type="SAM" id="MobiDB-lite"/>
    </source>
</evidence>
<dbReference type="GO" id="GO:0106310">
    <property type="term" value="F:protein serine kinase activity"/>
    <property type="evidence" value="ECO:0007669"/>
    <property type="project" value="RHEA"/>
</dbReference>
<evidence type="ECO:0000256" key="17">
    <source>
        <dbReference type="ARBA" id="ARBA00048679"/>
    </source>
</evidence>
<evidence type="ECO:0000256" key="12">
    <source>
        <dbReference type="ARBA" id="ARBA00022777"/>
    </source>
</evidence>
<dbReference type="Pfam" id="PF00069">
    <property type="entry name" value="Pkinase"/>
    <property type="match status" value="1"/>
</dbReference>
<dbReference type="Gene3D" id="1.10.8.10">
    <property type="entry name" value="DNA helicase RuvA subunit, C-terminal domain"/>
    <property type="match status" value="1"/>
</dbReference>
<organism evidence="26 27">
    <name type="scientific">Oryzias latipes</name>
    <name type="common">Japanese rice fish</name>
    <name type="synonym">Japanese killifish</name>
    <dbReference type="NCBI Taxonomy" id="8090"/>
    <lineage>
        <taxon>Eukaryota</taxon>
        <taxon>Metazoa</taxon>
        <taxon>Chordata</taxon>
        <taxon>Craniata</taxon>
        <taxon>Vertebrata</taxon>
        <taxon>Euteleostomi</taxon>
        <taxon>Actinopterygii</taxon>
        <taxon>Neopterygii</taxon>
        <taxon>Teleostei</taxon>
        <taxon>Neoteleostei</taxon>
        <taxon>Acanthomorphata</taxon>
        <taxon>Ovalentaria</taxon>
        <taxon>Atherinomorphae</taxon>
        <taxon>Beloniformes</taxon>
        <taxon>Adrianichthyidae</taxon>
        <taxon>Oryziinae</taxon>
        <taxon>Oryzias</taxon>
    </lineage>
</organism>
<evidence type="ECO:0000256" key="9">
    <source>
        <dbReference type="ARBA" id="ARBA00022553"/>
    </source>
</evidence>
<feature type="compositionally biased region" description="Polar residues" evidence="22">
    <location>
        <begin position="485"/>
        <end position="506"/>
    </location>
</feature>
<dbReference type="GO" id="GO:0005886">
    <property type="term" value="C:plasma membrane"/>
    <property type="evidence" value="ECO:0007669"/>
    <property type="project" value="UniProtKB-SubCell"/>
</dbReference>
<dbReference type="InterPro" id="IPR000719">
    <property type="entry name" value="Prot_kinase_dom"/>
</dbReference>
<evidence type="ECO:0000256" key="18">
    <source>
        <dbReference type="ARBA" id="ARBA00054424"/>
    </source>
</evidence>
<dbReference type="FunFam" id="1.10.8.10:FF:000005">
    <property type="entry name" value="Non-specific serine/threonine protein kinase"/>
    <property type="match status" value="1"/>
</dbReference>
<evidence type="ECO:0000256" key="16">
    <source>
        <dbReference type="ARBA" id="ARBA00047899"/>
    </source>
</evidence>
<evidence type="ECO:0000256" key="4">
    <source>
        <dbReference type="ARBA" id="ARBA00006234"/>
    </source>
</evidence>